<evidence type="ECO:0000313" key="1">
    <source>
        <dbReference type="EMBL" id="MBD2769080.1"/>
    </source>
</evidence>
<evidence type="ECO:0000313" key="2">
    <source>
        <dbReference type="Proteomes" id="UP000612233"/>
    </source>
</evidence>
<dbReference type="RefSeq" id="WP_191005892.1">
    <property type="nucleotide sequence ID" value="NZ_JACXAD010000016.1"/>
</dbReference>
<proteinExistence type="predicted"/>
<organism evidence="1 2">
    <name type="scientific">Hymenobacter montanus</name>
    <dbReference type="NCBI Taxonomy" id="2771359"/>
    <lineage>
        <taxon>Bacteria</taxon>
        <taxon>Pseudomonadati</taxon>
        <taxon>Bacteroidota</taxon>
        <taxon>Cytophagia</taxon>
        <taxon>Cytophagales</taxon>
        <taxon>Hymenobacteraceae</taxon>
        <taxon>Hymenobacter</taxon>
    </lineage>
</organism>
<dbReference type="Proteomes" id="UP000612233">
    <property type="component" value="Unassembled WGS sequence"/>
</dbReference>
<dbReference type="Gene3D" id="2.60.40.1120">
    <property type="entry name" value="Carboxypeptidase-like, regulatory domain"/>
    <property type="match status" value="1"/>
</dbReference>
<name>A0A927BF29_9BACT</name>
<dbReference type="AlphaFoldDB" id="A0A927BF29"/>
<protein>
    <submittedName>
        <fullName evidence="1">Carboxypeptidase-like regulatory domain-containing protein</fullName>
    </submittedName>
</protein>
<dbReference type="SUPFAM" id="SSF49464">
    <property type="entry name" value="Carboxypeptidase regulatory domain-like"/>
    <property type="match status" value="1"/>
</dbReference>
<reference evidence="1" key="1">
    <citation type="submission" date="2020-09" db="EMBL/GenBank/DDBJ databases">
        <authorList>
            <person name="Kim M.K."/>
        </authorList>
    </citation>
    <scope>NUCLEOTIDE SEQUENCE</scope>
    <source>
        <strain evidence="1">BT664</strain>
    </source>
</reference>
<keyword evidence="1" id="KW-0378">Hydrolase</keyword>
<dbReference type="Pfam" id="PF13715">
    <property type="entry name" value="CarbopepD_reg_2"/>
    <property type="match status" value="1"/>
</dbReference>
<keyword evidence="1" id="KW-0645">Protease</keyword>
<gene>
    <name evidence="1" type="ORF">IC235_14395</name>
</gene>
<comment type="caution">
    <text evidence="1">The sequence shown here is derived from an EMBL/GenBank/DDBJ whole genome shotgun (WGS) entry which is preliminary data.</text>
</comment>
<dbReference type="InterPro" id="IPR008969">
    <property type="entry name" value="CarboxyPept-like_regulatory"/>
</dbReference>
<accession>A0A927BF29</accession>
<keyword evidence="1" id="KW-0121">Carboxypeptidase</keyword>
<dbReference type="GO" id="GO:0004180">
    <property type="term" value="F:carboxypeptidase activity"/>
    <property type="evidence" value="ECO:0007669"/>
    <property type="project" value="UniProtKB-KW"/>
</dbReference>
<keyword evidence="2" id="KW-1185">Reference proteome</keyword>
<sequence length="262" mass="28470">MRPVVSLTIPQPCNESWAAMTPTATGRHCAACEKTVVDFTLKTDAEILAYLAGAARNRICGRFAAEQLERPLQRAELAAPRRWRVWLAAAAAVWSLRETMGVKAQAQVVVEAQRQAGSPATGNNEPSRPDQAALPSALLIRGRVLDAVTHEEMPGVSVLLEGTTTGTSTGADGSFELHLPATGAAGVAQVRFVAIGYVTQTRVLPIDGGAQTINIDMVGMELNDVQLQGMICYAPRKPWPWHPRAFYNWSKRLLTQPFRRSE</sequence>
<dbReference type="EMBL" id="JACXAD010000016">
    <property type="protein sequence ID" value="MBD2769080.1"/>
    <property type="molecule type" value="Genomic_DNA"/>
</dbReference>